<dbReference type="SUPFAM" id="SSF55729">
    <property type="entry name" value="Acyl-CoA N-acyltransferases (Nat)"/>
    <property type="match status" value="1"/>
</dbReference>
<evidence type="ECO:0000313" key="6">
    <source>
        <dbReference type="Proteomes" id="UP000038010"/>
    </source>
</evidence>
<dbReference type="RefSeq" id="XP_018005800.1">
    <property type="nucleotide sequence ID" value="XM_018147051.1"/>
</dbReference>
<evidence type="ECO:0000259" key="4">
    <source>
        <dbReference type="PROSITE" id="PS51186"/>
    </source>
</evidence>
<dbReference type="PANTHER" id="PTHR13256:SF16">
    <property type="entry name" value="ALPHA_BETA-TUBULIN-N-ACETYLTRANSFERASE 9"/>
    <property type="match status" value="1"/>
</dbReference>
<dbReference type="VEuPathDB" id="FungiDB:AB675_673"/>
<dbReference type="GeneID" id="28738921"/>
<dbReference type="AlphaFoldDB" id="A0A0N1HI29"/>
<keyword evidence="6" id="KW-1185">Reference proteome</keyword>
<evidence type="ECO:0000256" key="2">
    <source>
        <dbReference type="ARBA" id="ARBA00022679"/>
    </source>
</evidence>
<sequence length="244" mass="27631">MLINKDKAICTPKLILVPYSAHHVPRYHSWMKDPEIQQLTASEPLSLDEENEMQRSWRTDADKLTFIIGVPDVPISRGTFSFIHGNEGYTAIGDVNLFLQQDFDSNAPSESEGREVLAAELELMIAEPSMRGKGLGRAALLLFLQYILENKKGIMEEYRAEHAFGFEDGFDFFRVKIGEHNKASRRLFESLGFEQVGEGPNFFGELELRTAITLDELEGLRRKFGVEAGSEVRYVDAEDHEDNG</sequence>
<evidence type="ECO:0000313" key="5">
    <source>
        <dbReference type="EMBL" id="KPI45837.1"/>
    </source>
</evidence>
<dbReference type="PROSITE" id="PS51186">
    <property type="entry name" value="GNAT"/>
    <property type="match status" value="1"/>
</dbReference>
<name>A0A0N1HI29_9EURO</name>
<dbReference type="GO" id="GO:0008080">
    <property type="term" value="F:N-acetyltransferase activity"/>
    <property type="evidence" value="ECO:0007669"/>
    <property type="project" value="InterPro"/>
</dbReference>
<comment type="similarity">
    <text evidence="1">Belongs to the acetyltransferase family. GNAT subfamily.</text>
</comment>
<protein>
    <submittedName>
        <fullName evidence="5">N-acetyltransferase 9-like protein</fullName>
    </submittedName>
</protein>
<dbReference type="InterPro" id="IPR000182">
    <property type="entry name" value="GNAT_dom"/>
</dbReference>
<keyword evidence="3" id="KW-0012">Acyltransferase</keyword>
<reference evidence="5 6" key="1">
    <citation type="submission" date="2015-06" db="EMBL/GenBank/DDBJ databases">
        <title>Draft genome of the ant-associated black yeast Phialophora attae CBS 131958.</title>
        <authorList>
            <person name="Moreno L.F."/>
            <person name="Stielow B.J."/>
            <person name="de Hoog S."/>
            <person name="Vicente V.A."/>
            <person name="Weiss V.A."/>
            <person name="de Vries M."/>
            <person name="Cruz L.M."/>
            <person name="Souza E.M."/>
        </authorList>
    </citation>
    <scope>NUCLEOTIDE SEQUENCE [LARGE SCALE GENOMIC DNA]</scope>
    <source>
        <strain evidence="5 6">CBS 131958</strain>
    </source>
</reference>
<comment type="caution">
    <text evidence="5">The sequence shown here is derived from an EMBL/GenBank/DDBJ whole genome shotgun (WGS) entry which is preliminary data.</text>
</comment>
<accession>A0A0N1HI29</accession>
<dbReference type="Pfam" id="PF13302">
    <property type="entry name" value="Acetyltransf_3"/>
    <property type="match status" value="1"/>
</dbReference>
<evidence type="ECO:0000256" key="1">
    <source>
        <dbReference type="ARBA" id="ARBA00009342"/>
    </source>
</evidence>
<dbReference type="EMBL" id="LFJN01000001">
    <property type="protein sequence ID" value="KPI45837.1"/>
    <property type="molecule type" value="Genomic_DNA"/>
</dbReference>
<dbReference type="PANTHER" id="PTHR13256">
    <property type="entry name" value="N-ACETYLTRANSFERASE 9"/>
    <property type="match status" value="1"/>
</dbReference>
<dbReference type="Proteomes" id="UP000038010">
    <property type="component" value="Unassembled WGS sequence"/>
</dbReference>
<dbReference type="Gene3D" id="3.40.630.30">
    <property type="match status" value="1"/>
</dbReference>
<dbReference type="InterPro" id="IPR039135">
    <property type="entry name" value="NAT9-like"/>
</dbReference>
<keyword evidence="2 5" id="KW-0808">Transferase</keyword>
<dbReference type="STRING" id="1664694.A0A0N1HI29"/>
<gene>
    <name evidence="5" type="ORF">AB675_673</name>
</gene>
<dbReference type="OrthoDB" id="5043642at2759"/>
<evidence type="ECO:0000256" key="3">
    <source>
        <dbReference type="ARBA" id="ARBA00023315"/>
    </source>
</evidence>
<proteinExistence type="inferred from homology"/>
<organism evidence="5 6">
    <name type="scientific">Cyphellophora attinorum</name>
    <dbReference type="NCBI Taxonomy" id="1664694"/>
    <lineage>
        <taxon>Eukaryota</taxon>
        <taxon>Fungi</taxon>
        <taxon>Dikarya</taxon>
        <taxon>Ascomycota</taxon>
        <taxon>Pezizomycotina</taxon>
        <taxon>Eurotiomycetes</taxon>
        <taxon>Chaetothyriomycetidae</taxon>
        <taxon>Chaetothyriales</taxon>
        <taxon>Cyphellophoraceae</taxon>
        <taxon>Cyphellophora</taxon>
    </lineage>
</organism>
<dbReference type="InterPro" id="IPR016181">
    <property type="entry name" value="Acyl_CoA_acyltransferase"/>
</dbReference>
<feature type="domain" description="N-acetyltransferase" evidence="4">
    <location>
        <begin position="14"/>
        <end position="215"/>
    </location>
</feature>